<dbReference type="InterPro" id="IPR053932">
    <property type="entry name" value="GeBP-like_DBD"/>
</dbReference>
<gene>
    <name evidence="4" type="ORF">ACJIZ3_009655</name>
</gene>
<comment type="caution">
    <text evidence="4">The sequence shown here is derived from an EMBL/GenBank/DDBJ whole genome shotgun (WGS) entry which is preliminary data.</text>
</comment>
<reference evidence="4 5" key="1">
    <citation type="submission" date="2024-12" db="EMBL/GenBank/DDBJ databases">
        <title>The unique morphological basis and parallel evolutionary history of personate flowers in Penstemon.</title>
        <authorList>
            <person name="Depatie T.H."/>
            <person name="Wessinger C.A."/>
        </authorList>
    </citation>
    <scope>NUCLEOTIDE SEQUENCE [LARGE SCALE GENOMIC DNA]</scope>
    <source>
        <strain evidence="4">WTNN_2</strain>
        <tissue evidence="4">Leaf</tissue>
    </source>
</reference>
<dbReference type="EMBL" id="JBJXBP010000004">
    <property type="protein sequence ID" value="KAL3834919.1"/>
    <property type="molecule type" value="Genomic_DNA"/>
</dbReference>
<feature type="compositionally biased region" description="Basic and acidic residues" evidence="2">
    <location>
        <begin position="1"/>
        <end position="12"/>
    </location>
</feature>
<evidence type="ECO:0000256" key="2">
    <source>
        <dbReference type="SAM" id="MobiDB-lite"/>
    </source>
</evidence>
<evidence type="ECO:0000313" key="5">
    <source>
        <dbReference type="Proteomes" id="UP001634393"/>
    </source>
</evidence>
<sequence>MAKNRVPEKQVEPESEEDDSSSEEIESESEPEQAQFTQKPSSSALNKHQPQSQLSSSSDEEESDSESDADLNVEPIASKLSDDAKKPQSKPTASEPATPSKPKSIAKRPAEDDAKDSKRSKKKLVSENESVSPALDSSKRVLFQRLWSEDDEIVILKGMLEYAAKKKSNPITDPDAFLEFIKKNLHFDGNKTQLLDKVKRLKKKYEKNKGKKRNFSKPHEKEAYELSEKIWGNEKGKEIVVAIPKANGSVAARKAPSKTIANGVENDLMSVGVANGDAVERVRSYCLNVDERVLSIGADLFEGVNRAEEGAKEWRKLMLDEMEINIKQMDVMRARTKLVLDFLKSPNH</sequence>
<evidence type="ECO:0000259" key="3">
    <source>
        <dbReference type="Pfam" id="PF04504"/>
    </source>
</evidence>
<dbReference type="InterPro" id="IPR007592">
    <property type="entry name" value="GEBP"/>
</dbReference>
<dbReference type="Proteomes" id="UP001634393">
    <property type="component" value="Unassembled WGS sequence"/>
</dbReference>
<dbReference type="AlphaFoldDB" id="A0ABD3TD51"/>
<evidence type="ECO:0000313" key="4">
    <source>
        <dbReference type="EMBL" id="KAL3834919.1"/>
    </source>
</evidence>
<feature type="compositionally biased region" description="Acidic residues" evidence="2">
    <location>
        <begin position="58"/>
        <end position="71"/>
    </location>
</feature>
<proteinExistence type="inferred from homology"/>
<feature type="compositionally biased region" description="Acidic residues" evidence="2">
    <location>
        <begin position="13"/>
        <end position="31"/>
    </location>
</feature>
<dbReference type="PANTHER" id="PTHR31662">
    <property type="entry name" value="BNAANNG10740D PROTEIN-RELATED"/>
    <property type="match status" value="1"/>
</dbReference>
<protein>
    <recommendedName>
        <fullName evidence="3">Glabrous enhancer-binding protein-like DBD domain-containing protein</fullName>
    </recommendedName>
</protein>
<comment type="similarity">
    <text evidence="1">Belongs to the GeBP family.</text>
</comment>
<organism evidence="4 5">
    <name type="scientific">Penstemon smallii</name>
    <dbReference type="NCBI Taxonomy" id="265156"/>
    <lineage>
        <taxon>Eukaryota</taxon>
        <taxon>Viridiplantae</taxon>
        <taxon>Streptophyta</taxon>
        <taxon>Embryophyta</taxon>
        <taxon>Tracheophyta</taxon>
        <taxon>Spermatophyta</taxon>
        <taxon>Magnoliopsida</taxon>
        <taxon>eudicotyledons</taxon>
        <taxon>Gunneridae</taxon>
        <taxon>Pentapetalae</taxon>
        <taxon>asterids</taxon>
        <taxon>lamiids</taxon>
        <taxon>Lamiales</taxon>
        <taxon>Plantaginaceae</taxon>
        <taxon>Cheloneae</taxon>
        <taxon>Penstemon</taxon>
    </lineage>
</organism>
<evidence type="ECO:0000256" key="1">
    <source>
        <dbReference type="ARBA" id="ARBA00010820"/>
    </source>
</evidence>
<accession>A0ABD3TD51</accession>
<keyword evidence="5" id="KW-1185">Reference proteome</keyword>
<name>A0ABD3TD51_9LAMI</name>
<dbReference type="Pfam" id="PF04504">
    <property type="entry name" value="GeBP-like_DBD"/>
    <property type="match status" value="1"/>
</dbReference>
<feature type="domain" description="Glabrous enhancer-binding protein-like DBD" evidence="3">
    <location>
        <begin position="143"/>
        <end position="232"/>
    </location>
</feature>
<feature type="region of interest" description="Disordered" evidence="2">
    <location>
        <begin position="1"/>
        <end position="131"/>
    </location>
</feature>
<feature type="compositionally biased region" description="Polar residues" evidence="2">
    <location>
        <begin position="34"/>
        <end position="54"/>
    </location>
</feature>
<dbReference type="GO" id="GO:0010468">
    <property type="term" value="P:regulation of gene expression"/>
    <property type="evidence" value="ECO:0007669"/>
    <property type="project" value="UniProtKB-ARBA"/>
</dbReference>
<feature type="compositionally biased region" description="Basic and acidic residues" evidence="2">
    <location>
        <begin position="108"/>
        <end position="117"/>
    </location>
</feature>
<dbReference type="PANTHER" id="PTHR31662:SF33">
    <property type="entry name" value="DNA-BINDING STOREKEEPER PROTEIN TRANSCRIPTIONAL REGULATOR-LIKE PROTEIN"/>
    <property type="match status" value="1"/>
</dbReference>